<sequence>MKQLFAMDRQLLELFNQQWTSPAMDPFMRTATIASDIGLIWYAAAVLLMLAVRCSRARLAGAAMIIANGAAFLFQALVNLILPRPRPPLVEEGIRFLVETPASSSFPSAHAATSAAACTALVFFYPRAAWLAVPFALLFAYTRLYAGVHYPSDTLAGLAAGAGIGILAAKAVQLLNSRRS</sequence>
<comment type="caution">
    <text evidence="9">The sequence shown here is derived from an EMBL/GenBank/DDBJ whole genome shotgun (WGS) entry which is preliminary data.</text>
</comment>
<keyword evidence="3 7" id="KW-0812">Transmembrane</keyword>
<dbReference type="InterPro" id="IPR036938">
    <property type="entry name" value="PAP2/HPO_sf"/>
</dbReference>
<feature type="transmembrane region" description="Helical" evidence="7">
    <location>
        <begin position="129"/>
        <end position="148"/>
    </location>
</feature>
<keyword evidence="10" id="KW-1185">Reference proteome</keyword>
<feature type="transmembrane region" description="Helical" evidence="7">
    <location>
        <begin position="154"/>
        <end position="175"/>
    </location>
</feature>
<evidence type="ECO:0000256" key="3">
    <source>
        <dbReference type="ARBA" id="ARBA00022692"/>
    </source>
</evidence>
<evidence type="ECO:0000256" key="4">
    <source>
        <dbReference type="ARBA" id="ARBA00022801"/>
    </source>
</evidence>
<reference evidence="10" key="1">
    <citation type="journal article" date="2019" name="Int. J. Syst. Evol. Microbiol.">
        <title>The Global Catalogue of Microorganisms (GCM) 10K type strain sequencing project: providing services to taxonomists for standard genome sequencing and annotation.</title>
        <authorList>
            <consortium name="The Broad Institute Genomics Platform"/>
            <consortium name="The Broad Institute Genome Sequencing Center for Infectious Disease"/>
            <person name="Wu L."/>
            <person name="Ma J."/>
        </authorList>
    </citation>
    <scope>NUCLEOTIDE SEQUENCE [LARGE SCALE GENOMIC DNA]</scope>
    <source>
        <strain evidence="10">JCM 12165</strain>
    </source>
</reference>
<evidence type="ECO:0000256" key="2">
    <source>
        <dbReference type="ARBA" id="ARBA00022475"/>
    </source>
</evidence>
<evidence type="ECO:0000256" key="5">
    <source>
        <dbReference type="ARBA" id="ARBA00022989"/>
    </source>
</evidence>
<dbReference type="PANTHER" id="PTHR14969">
    <property type="entry name" value="SPHINGOSINE-1-PHOSPHATE PHOSPHOHYDROLASE"/>
    <property type="match status" value="1"/>
</dbReference>
<evidence type="ECO:0000259" key="8">
    <source>
        <dbReference type="SMART" id="SM00014"/>
    </source>
</evidence>
<feature type="transmembrane region" description="Helical" evidence="7">
    <location>
        <begin position="31"/>
        <end position="52"/>
    </location>
</feature>
<feature type="transmembrane region" description="Helical" evidence="7">
    <location>
        <begin position="59"/>
        <end position="82"/>
    </location>
</feature>
<dbReference type="SUPFAM" id="SSF48317">
    <property type="entry name" value="Acid phosphatase/Vanadium-dependent haloperoxidase"/>
    <property type="match status" value="1"/>
</dbReference>
<dbReference type="EMBL" id="JBHSGK010000013">
    <property type="protein sequence ID" value="MFC4737649.1"/>
    <property type="molecule type" value="Genomic_DNA"/>
</dbReference>
<dbReference type="InterPro" id="IPR000326">
    <property type="entry name" value="PAP2/HPO"/>
</dbReference>
<dbReference type="Pfam" id="PF01569">
    <property type="entry name" value="PAP2"/>
    <property type="match status" value="1"/>
</dbReference>
<evidence type="ECO:0000256" key="7">
    <source>
        <dbReference type="SAM" id="Phobius"/>
    </source>
</evidence>
<keyword evidence="5 7" id="KW-1133">Transmembrane helix</keyword>
<dbReference type="SMART" id="SM00014">
    <property type="entry name" value="acidPPc"/>
    <property type="match status" value="1"/>
</dbReference>
<evidence type="ECO:0000256" key="6">
    <source>
        <dbReference type="ARBA" id="ARBA00023136"/>
    </source>
</evidence>
<comment type="subcellular location">
    <subcellularLocation>
        <location evidence="1">Cell membrane</location>
        <topology evidence="1">Multi-pass membrane protein</topology>
    </subcellularLocation>
</comment>
<protein>
    <submittedName>
        <fullName evidence="9">Phosphatase PAP2 family protein</fullName>
    </submittedName>
</protein>
<evidence type="ECO:0000313" key="10">
    <source>
        <dbReference type="Proteomes" id="UP001595896"/>
    </source>
</evidence>
<evidence type="ECO:0000256" key="1">
    <source>
        <dbReference type="ARBA" id="ARBA00004651"/>
    </source>
</evidence>
<keyword evidence="6 7" id="KW-0472">Membrane</keyword>
<keyword evidence="2" id="KW-1003">Cell membrane</keyword>
<evidence type="ECO:0000313" key="9">
    <source>
        <dbReference type="EMBL" id="MFC4737649.1"/>
    </source>
</evidence>
<dbReference type="Proteomes" id="UP001595896">
    <property type="component" value="Unassembled WGS sequence"/>
</dbReference>
<accession>A0ABV9P026</accession>
<proteinExistence type="predicted"/>
<dbReference type="RefSeq" id="WP_377910238.1">
    <property type="nucleotide sequence ID" value="NZ_JBHSGK010000013.1"/>
</dbReference>
<feature type="domain" description="Phosphatidic acid phosphatase type 2/haloperoxidase" evidence="8">
    <location>
        <begin position="59"/>
        <end position="169"/>
    </location>
</feature>
<organism evidence="9 10">
    <name type="scientific">Bacillus daqingensis</name>
    <dbReference type="NCBI Taxonomy" id="872396"/>
    <lineage>
        <taxon>Bacteria</taxon>
        <taxon>Bacillati</taxon>
        <taxon>Bacillota</taxon>
        <taxon>Bacilli</taxon>
        <taxon>Bacillales</taxon>
        <taxon>Bacillaceae</taxon>
        <taxon>Bacillus</taxon>
    </lineage>
</organism>
<keyword evidence="4" id="KW-0378">Hydrolase</keyword>
<name>A0ABV9P026_9BACI</name>
<gene>
    <name evidence="9" type="ORF">ACFO4L_13680</name>
</gene>
<dbReference type="PANTHER" id="PTHR14969:SF62">
    <property type="entry name" value="DECAPRENYLPHOSPHORYL-5-PHOSPHORIBOSE PHOSPHATASE RV3807C-RELATED"/>
    <property type="match status" value="1"/>
</dbReference>
<dbReference type="Gene3D" id="1.20.144.10">
    <property type="entry name" value="Phosphatidic acid phosphatase type 2/haloperoxidase"/>
    <property type="match status" value="1"/>
</dbReference>